<gene>
    <name evidence="3" type="ORF">ETAA1_61160</name>
</gene>
<dbReference type="EMBL" id="CP036273">
    <property type="protein sequence ID" value="QDU24103.1"/>
    <property type="molecule type" value="Genomic_DNA"/>
</dbReference>
<keyword evidence="1" id="KW-0472">Membrane</keyword>
<dbReference type="AlphaFoldDB" id="A0A517Y2T4"/>
<evidence type="ECO:0000256" key="1">
    <source>
        <dbReference type="SAM" id="Phobius"/>
    </source>
</evidence>
<dbReference type="Proteomes" id="UP000319576">
    <property type="component" value="Chromosome"/>
</dbReference>
<reference evidence="3 4" key="1">
    <citation type="submission" date="2019-02" db="EMBL/GenBank/DDBJ databases">
        <title>Deep-cultivation of Planctomycetes and their phenomic and genomic characterization uncovers novel biology.</title>
        <authorList>
            <person name="Wiegand S."/>
            <person name="Jogler M."/>
            <person name="Boedeker C."/>
            <person name="Pinto D."/>
            <person name="Vollmers J."/>
            <person name="Rivas-Marin E."/>
            <person name="Kohn T."/>
            <person name="Peeters S.H."/>
            <person name="Heuer A."/>
            <person name="Rast P."/>
            <person name="Oberbeckmann S."/>
            <person name="Bunk B."/>
            <person name="Jeske O."/>
            <person name="Meyerdierks A."/>
            <person name="Storesund J.E."/>
            <person name="Kallscheuer N."/>
            <person name="Luecker S."/>
            <person name="Lage O.M."/>
            <person name="Pohl T."/>
            <person name="Merkel B.J."/>
            <person name="Hornburger P."/>
            <person name="Mueller R.-W."/>
            <person name="Bruemmer F."/>
            <person name="Labrenz M."/>
            <person name="Spormann A.M."/>
            <person name="Op den Camp H."/>
            <person name="Overmann J."/>
            <person name="Amann R."/>
            <person name="Jetten M.S.M."/>
            <person name="Mascher T."/>
            <person name="Medema M.H."/>
            <person name="Devos D.P."/>
            <person name="Kaster A.-K."/>
            <person name="Ovreas L."/>
            <person name="Rohde M."/>
            <person name="Galperin M.Y."/>
            <person name="Jogler C."/>
        </authorList>
    </citation>
    <scope>NUCLEOTIDE SEQUENCE [LARGE SCALE GENOMIC DNA]</scope>
    <source>
        <strain evidence="3 4">ETA_A1</strain>
    </source>
</reference>
<organism evidence="3 4">
    <name type="scientific">Urbifossiella limnaea</name>
    <dbReference type="NCBI Taxonomy" id="2528023"/>
    <lineage>
        <taxon>Bacteria</taxon>
        <taxon>Pseudomonadati</taxon>
        <taxon>Planctomycetota</taxon>
        <taxon>Planctomycetia</taxon>
        <taxon>Gemmatales</taxon>
        <taxon>Gemmataceae</taxon>
        <taxon>Urbifossiella</taxon>
    </lineage>
</organism>
<feature type="domain" description="YdbS-like PH" evidence="2">
    <location>
        <begin position="85"/>
        <end position="168"/>
    </location>
</feature>
<sequence length="176" mass="19231">MSTAPLREIKPVVVPAQFVVLGPLVAGFVAVFPATFAFVVGGMFGDPFERLERGPDHSLAVGVYVAAFMIALGLFGLKCFQEPQQTTYRVFADRVECDEGFFNKHQRTVVFDQVIDVELTEGVLQQTRGAGTVSLVTQQLVSGSDGKLSNRKVALVNVPQPREVYDLIRSLALKKT</sequence>
<dbReference type="RefSeq" id="WP_145244296.1">
    <property type="nucleotide sequence ID" value="NZ_CP036273.1"/>
</dbReference>
<dbReference type="Pfam" id="PF03703">
    <property type="entry name" value="bPH_2"/>
    <property type="match status" value="1"/>
</dbReference>
<feature type="transmembrane region" description="Helical" evidence="1">
    <location>
        <begin position="12"/>
        <end position="39"/>
    </location>
</feature>
<dbReference type="OrthoDB" id="8450423at2"/>
<accession>A0A517Y2T4</accession>
<protein>
    <submittedName>
        <fullName evidence="3">Bacterial membrane flanked domain protein</fullName>
    </submittedName>
</protein>
<name>A0A517Y2T4_9BACT</name>
<keyword evidence="1" id="KW-1133">Transmembrane helix</keyword>
<evidence type="ECO:0000259" key="2">
    <source>
        <dbReference type="Pfam" id="PF03703"/>
    </source>
</evidence>
<keyword evidence="4" id="KW-1185">Reference proteome</keyword>
<evidence type="ECO:0000313" key="4">
    <source>
        <dbReference type="Proteomes" id="UP000319576"/>
    </source>
</evidence>
<keyword evidence="1" id="KW-0812">Transmembrane</keyword>
<proteinExistence type="predicted"/>
<feature type="transmembrane region" description="Helical" evidence="1">
    <location>
        <begin position="59"/>
        <end position="80"/>
    </location>
</feature>
<dbReference type="InterPro" id="IPR005182">
    <property type="entry name" value="YdbS-like_PH"/>
</dbReference>
<dbReference type="KEGG" id="uli:ETAA1_61160"/>
<evidence type="ECO:0000313" key="3">
    <source>
        <dbReference type="EMBL" id="QDU24103.1"/>
    </source>
</evidence>